<organism evidence="2 3">
    <name type="scientific">Rhodocollybia butyracea</name>
    <dbReference type="NCBI Taxonomy" id="206335"/>
    <lineage>
        <taxon>Eukaryota</taxon>
        <taxon>Fungi</taxon>
        <taxon>Dikarya</taxon>
        <taxon>Basidiomycota</taxon>
        <taxon>Agaricomycotina</taxon>
        <taxon>Agaricomycetes</taxon>
        <taxon>Agaricomycetidae</taxon>
        <taxon>Agaricales</taxon>
        <taxon>Marasmiineae</taxon>
        <taxon>Omphalotaceae</taxon>
        <taxon>Rhodocollybia</taxon>
    </lineage>
</organism>
<name>A0A9P5PM53_9AGAR</name>
<evidence type="ECO:0000313" key="2">
    <source>
        <dbReference type="EMBL" id="KAF9065052.1"/>
    </source>
</evidence>
<reference evidence="2" key="1">
    <citation type="submission" date="2020-11" db="EMBL/GenBank/DDBJ databases">
        <authorList>
            <consortium name="DOE Joint Genome Institute"/>
            <person name="Ahrendt S."/>
            <person name="Riley R."/>
            <person name="Andreopoulos W."/>
            <person name="Labutti K."/>
            <person name="Pangilinan J."/>
            <person name="Ruiz-Duenas F.J."/>
            <person name="Barrasa J.M."/>
            <person name="Sanchez-Garcia M."/>
            <person name="Camarero S."/>
            <person name="Miyauchi S."/>
            <person name="Serrano A."/>
            <person name="Linde D."/>
            <person name="Babiker R."/>
            <person name="Drula E."/>
            <person name="Ayuso-Fernandez I."/>
            <person name="Pacheco R."/>
            <person name="Padilla G."/>
            <person name="Ferreira P."/>
            <person name="Barriuso J."/>
            <person name="Kellner H."/>
            <person name="Castanera R."/>
            <person name="Alfaro M."/>
            <person name="Ramirez L."/>
            <person name="Pisabarro A.G."/>
            <person name="Kuo A."/>
            <person name="Tritt A."/>
            <person name="Lipzen A."/>
            <person name="He G."/>
            <person name="Yan M."/>
            <person name="Ng V."/>
            <person name="Cullen D."/>
            <person name="Martin F."/>
            <person name="Rosso M.-N."/>
            <person name="Henrissat B."/>
            <person name="Hibbett D."/>
            <person name="Martinez A.T."/>
            <person name="Grigoriev I.V."/>
        </authorList>
    </citation>
    <scope>NUCLEOTIDE SEQUENCE</scope>
    <source>
        <strain evidence="2">AH 40177</strain>
    </source>
</reference>
<keyword evidence="3" id="KW-1185">Reference proteome</keyword>
<gene>
    <name evidence="2" type="ORF">BDP27DRAFT_1332649</name>
</gene>
<feature type="compositionally biased region" description="Basic and acidic residues" evidence="1">
    <location>
        <begin position="44"/>
        <end position="53"/>
    </location>
</feature>
<sequence length="64" mass="7352">MSRRYSCLVSAVTIVSPGLWNVQTYGWNHGGPEDFQVSHNQQHSPEHHDDQRSSKRSRVNNEGF</sequence>
<feature type="region of interest" description="Disordered" evidence="1">
    <location>
        <begin position="31"/>
        <end position="64"/>
    </location>
</feature>
<proteinExistence type="predicted"/>
<evidence type="ECO:0000256" key="1">
    <source>
        <dbReference type="SAM" id="MobiDB-lite"/>
    </source>
</evidence>
<protein>
    <submittedName>
        <fullName evidence="2">Uncharacterized protein</fullName>
    </submittedName>
</protein>
<comment type="caution">
    <text evidence="2">The sequence shown here is derived from an EMBL/GenBank/DDBJ whole genome shotgun (WGS) entry which is preliminary data.</text>
</comment>
<evidence type="ECO:0000313" key="3">
    <source>
        <dbReference type="Proteomes" id="UP000772434"/>
    </source>
</evidence>
<dbReference type="Proteomes" id="UP000772434">
    <property type="component" value="Unassembled WGS sequence"/>
</dbReference>
<accession>A0A9P5PM53</accession>
<dbReference type="AlphaFoldDB" id="A0A9P5PM53"/>
<dbReference type="EMBL" id="JADNRY010000110">
    <property type="protein sequence ID" value="KAF9065052.1"/>
    <property type="molecule type" value="Genomic_DNA"/>
</dbReference>